<protein>
    <submittedName>
        <fullName evidence="3">Toxin</fullName>
    </submittedName>
</protein>
<feature type="domain" description="DUF397" evidence="2">
    <location>
        <begin position="13"/>
        <end position="66"/>
    </location>
</feature>
<reference evidence="3 4" key="1">
    <citation type="submission" date="2018-11" db="EMBL/GenBank/DDBJ databases">
        <title>Whole genome sequence of Streptomyces chrestomyceticus NBRC 13444(T).</title>
        <authorList>
            <person name="Komaki H."/>
            <person name="Tamura T."/>
        </authorList>
    </citation>
    <scope>NUCLEOTIDE SEQUENCE [LARGE SCALE GENOMIC DNA]</scope>
    <source>
        <strain evidence="3 4">NBRC 13444</strain>
    </source>
</reference>
<feature type="region of interest" description="Disordered" evidence="1">
    <location>
        <begin position="1"/>
        <end position="20"/>
    </location>
</feature>
<dbReference type="OrthoDB" id="4323652at2"/>
<dbReference type="EMBL" id="BHZC01000001">
    <property type="protein sequence ID" value="GCD36617.1"/>
    <property type="molecule type" value="Genomic_DNA"/>
</dbReference>
<organism evidence="3 4">
    <name type="scientific">Streptomyces chrestomyceticus JCM 4735</name>
    <dbReference type="NCBI Taxonomy" id="1306181"/>
    <lineage>
        <taxon>Bacteria</taxon>
        <taxon>Bacillati</taxon>
        <taxon>Actinomycetota</taxon>
        <taxon>Actinomycetes</taxon>
        <taxon>Kitasatosporales</taxon>
        <taxon>Streptomycetaceae</taxon>
        <taxon>Streptomyces</taxon>
    </lineage>
</organism>
<dbReference type="InterPro" id="IPR007278">
    <property type="entry name" value="DUF397"/>
</dbReference>
<accession>A0A7U9KXI1</accession>
<gene>
    <name evidence="3" type="ORF">OEIGOIKO_04390</name>
</gene>
<evidence type="ECO:0000313" key="4">
    <source>
        <dbReference type="Proteomes" id="UP000287830"/>
    </source>
</evidence>
<dbReference type="Pfam" id="PF04149">
    <property type="entry name" value="DUF397"/>
    <property type="match status" value="1"/>
</dbReference>
<dbReference type="Proteomes" id="UP000287830">
    <property type="component" value="Unassembled WGS sequence"/>
</dbReference>
<comment type="caution">
    <text evidence="3">The sequence shown here is derived from an EMBL/GenBank/DDBJ whole genome shotgun (WGS) entry which is preliminary data.</text>
</comment>
<evidence type="ECO:0000259" key="2">
    <source>
        <dbReference type="Pfam" id="PF04149"/>
    </source>
</evidence>
<dbReference type="GeneID" id="95623244"/>
<evidence type="ECO:0000313" key="3">
    <source>
        <dbReference type="EMBL" id="GCD36617.1"/>
    </source>
</evidence>
<name>A0A7U9KXI1_9ACTN</name>
<dbReference type="RefSeq" id="WP_125046197.1">
    <property type="nucleotide sequence ID" value="NZ_BHZC01000001.1"/>
</dbReference>
<proteinExistence type="predicted"/>
<evidence type="ECO:0000256" key="1">
    <source>
        <dbReference type="SAM" id="MobiDB-lite"/>
    </source>
</evidence>
<sequence>MSSDPYPIATAHGWRKSSYSNGTGGECLEASKHSDATILVRDSKNCEGPILSFPQPAWQEFVRAVQRCDLHRPPQPISHD</sequence>
<dbReference type="AlphaFoldDB" id="A0A7U9KXI1"/>